<keyword evidence="5" id="KW-0418">Kinase</keyword>
<evidence type="ECO:0000313" key="10">
    <source>
        <dbReference type="Proteomes" id="UP001500683"/>
    </source>
</evidence>
<feature type="transmembrane region" description="Helical" evidence="7">
    <location>
        <begin position="59"/>
        <end position="79"/>
    </location>
</feature>
<evidence type="ECO:0000256" key="6">
    <source>
        <dbReference type="SAM" id="MobiDB-lite"/>
    </source>
</evidence>
<evidence type="ECO:0000256" key="3">
    <source>
        <dbReference type="ARBA" id="ARBA00022553"/>
    </source>
</evidence>
<dbReference type="Gene3D" id="3.30.565.10">
    <property type="entry name" value="Histidine kinase-like ATPase, C-terminal domain"/>
    <property type="match status" value="1"/>
</dbReference>
<dbReference type="InterPro" id="IPR003594">
    <property type="entry name" value="HATPase_dom"/>
</dbReference>
<evidence type="ECO:0000256" key="1">
    <source>
        <dbReference type="ARBA" id="ARBA00000085"/>
    </source>
</evidence>
<feature type="region of interest" description="Disordered" evidence="6">
    <location>
        <begin position="393"/>
        <end position="560"/>
    </location>
</feature>
<feature type="compositionally biased region" description="Low complexity" evidence="6">
    <location>
        <begin position="446"/>
        <end position="463"/>
    </location>
</feature>
<keyword evidence="7" id="KW-1133">Transmembrane helix</keyword>
<evidence type="ECO:0000256" key="5">
    <source>
        <dbReference type="ARBA" id="ARBA00022777"/>
    </source>
</evidence>
<dbReference type="PANTHER" id="PTHR45436">
    <property type="entry name" value="SENSOR HISTIDINE KINASE YKOH"/>
    <property type="match status" value="1"/>
</dbReference>
<keyword evidence="4" id="KW-0808">Transferase</keyword>
<keyword evidence="3" id="KW-0597">Phosphoprotein</keyword>
<dbReference type="Proteomes" id="UP001500683">
    <property type="component" value="Unassembled WGS sequence"/>
</dbReference>
<comment type="catalytic activity">
    <reaction evidence="1">
        <text>ATP + protein L-histidine = ADP + protein N-phospho-L-histidine.</text>
        <dbReference type="EC" id="2.7.13.3"/>
    </reaction>
</comment>
<dbReference type="InterPro" id="IPR036890">
    <property type="entry name" value="HATPase_C_sf"/>
</dbReference>
<organism evidence="9 10">
    <name type="scientific">Actinomadura miaoliensis</name>
    <dbReference type="NCBI Taxonomy" id="430685"/>
    <lineage>
        <taxon>Bacteria</taxon>
        <taxon>Bacillati</taxon>
        <taxon>Actinomycetota</taxon>
        <taxon>Actinomycetes</taxon>
        <taxon>Streptosporangiales</taxon>
        <taxon>Thermomonosporaceae</taxon>
        <taxon>Actinomadura</taxon>
    </lineage>
</organism>
<dbReference type="GO" id="GO:0005524">
    <property type="term" value="F:ATP binding"/>
    <property type="evidence" value="ECO:0007669"/>
    <property type="project" value="UniProtKB-KW"/>
</dbReference>
<sequence length="560" mass="58742">MSGPPHQHPGGIATDTATGTATAVQPWLLVLPTAAMALLAWVTAVLLVVADPSATGTRVVLAMAGTGTVVLLAATVYGARDAARRVRQRVDALRALSAHGRADLRALMTRLENGERPTPRRVAPPPAEAADADPFTLLALDLHRERHAAREAVVRAASLTSGTGADRQVEVFVNVARRMQSLVHREIGLLDELEARVEDPELLKGLFTVDHLATRMRRQSESLAVLGGASSRRQWTRPVDMYEVLRSSVAEVEQYPRVKVVPPVLGALRGDAVADVIHLVAELIENATRFSPPHTHVLLRTERVTAGLAVEVEDRGLGMAAAEQRRMNELLADPDRVSVDELLRDGRIGLFVVAALARRHGVRVRLRSNVFGGTQAVAVLPNELVASAPRETPAAIPAPAPTPTPTPTPAPAPPAGAPGAPPAPAPAARPVEPRYSSPTRETAREVPAVPVAHAGGPGAETASGGAGAAPPDVPHRPSAADSASPAPPVDHAERPPLPAREAQTHLAPQLREAPAPRREEDGPLHSPGLMAAFRGGVRRAEREDGGHDPGAPAGPPGTPS</sequence>
<keyword evidence="7" id="KW-0472">Membrane</keyword>
<feature type="compositionally biased region" description="Basic and acidic residues" evidence="6">
    <location>
        <begin position="538"/>
        <end position="547"/>
    </location>
</feature>
<dbReference type="SMART" id="SM00387">
    <property type="entry name" value="HATPase_c"/>
    <property type="match status" value="1"/>
</dbReference>
<dbReference type="SUPFAM" id="SSF55874">
    <property type="entry name" value="ATPase domain of HSP90 chaperone/DNA topoisomerase II/histidine kinase"/>
    <property type="match status" value="1"/>
</dbReference>
<feature type="transmembrane region" description="Helical" evidence="7">
    <location>
        <begin position="27"/>
        <end position="50"/>
    </location>
</feature>
<dbReference type="PANTHER" id="PTHR45436:SF5">
    <property type="entry name" value="SENSOR HISTIDINE KINASE TRCS"/>
    <property type="match status" value="1"/>
</dbReference>
<dbReference type="RefSeq" id="WP_344951786.1">
    <property type="nucleotide sequence ID" value="NZ_BAAAZG010000036.1"/>
</dbReference>
<keyword evidence="9" id="KW-0547">Nucleotide-binding</keyword>
<dbReference type="InterPro" id="IPR050428">
    <property type="entry name" value="TCS_sensor_his_kinase"/>
</dbReference>
<comment type="caution">
    <text evidence="9">The sequence shown here is derived from an EMBL/GenBank/DDBJ whole genome shotgun (WGS) entry which is preliminary data.</text>
</comment>
<gene>
    <name evidence="9" type="ORF">GCM10022214_48810</name>
</gene>
<keyword evidence="10" id="KW-1185">Reference proteome</keyword>
<evidence type="ECO:0000313" key="9">
    <source>
        <dbReference type="EMBL" id="GAA4083420.1"/>
    </source>
</evidence>
<dbReference type="Pfam" id="PF02518">
    <property type="entry name" value="HATPase_c"/>
    <property type="match status" value="1"/>
</dbReference>
<keyword evidence="7" id="KW-0812">Transmembrane</keyword>
<feature type="compositionally biased region" description="Pro residues" evidence="6">
    <location>
        <begin position="396"/>
        <end position="427"/>
    </location>
</feature>
<feature type="compositionally biased region" description="Basic and acidic residues" evidence="6">
    <location>
        <begin position="514"/>
        <end position="523"/>
    </location>
</feature>
<dbReference type="EMBL" id="BAAAZG010000036">
    <property type="protein sequence ID" value="GAA4083420.1"/>
    <property type="molecule type" value="Genomic_DNA"/>
</dbReference>
<keyword evidence="9" id="KW-0067">ATP-binding</keyword>
<feature type="domain" description="Histidine kinase/HSP90-like ATPase" evidence="8">
    <location>
        <begin position="271"/>
        <end position="384"/>
    </location>
</feature>
<evidence type="ECO:0000256" key="2">
    <source>
        <dbReference type="ARBA" id="ARBA00012438"/>
    </source>
</evidence>
<protein>
    <recommendedName>
        <fullName evidence="2">histidine kinase</fullName>
        <ecNumber evidence="2">2.7.13.3</ecNumber>
    </recommendedName>
</protein>
<proteinExistence type="predicted"/>
<accession>A0ABP7W860</accession>
<evidence type="ECO:0000256" key="4">
    <source>
        <dbReference type="ARBA" id="ARBA00022679"/>
    </source>
</evidence>
<reference evidence="10" key="1">
    <citation type="journal article" date="2019" name="Int. J. Syst. Evol. Microbiol.">
        <title>The Global Catalogue of Microorganisms (GCM) 10K type strain sequencing project: providing services to taxonomists for standard genome sequencing and annotation.</title>
        <authorList>
            <consortium name="The Broad Institute Genomics Platform"/>
            <consortium name="The Broad Institute Genome Sequencing Center for Infectious Disease"/>
            <person name="Wu L."/>
            <person name="Ma J."/>
        </authorList>
    </citation>
    <scope>NUCLEOTIDE SEQUENCE [LARGE SCALE GENOMIC DNA]</scope>
    <source>
        <strain evidence="10">JCM 16702</strain>
    </source>
</reference>
<name>A0ABP7W860_9ACTN</name>
<evidence type="ECO:0000259" key="8">
    <source>
        <dbReference type="SMART" id="SM00387"/>
    </source>
</evidence>
<dbReference type="EC" id="2.7.13.3" evidence="2"/>
<evidence type="ECO:0000256" key="7">
    <source>
        <dbReference type="SAM" id="Phobius"/>
    </source>
</evidence>